<dbReference type="InterPro" id="IPR045187">
    <property type="entry name" value="CcO_II"/>
</dbReference>
<keyword evidence="10" id="KW-0460">Magnesium</keyword>
<proteinExistence type="inferred from homology"/>
<name>A0A0U1XD60_9ARAC</name>
<keyword evidence="5 18" id="KW-0813">Transport</keyword>
<feature type="domain" description="Cytochrome oxidase subunit II copper A binding" evidence="20">
    <location>
        <begin position="92"/>
        <end position="221"/>
    </location>
</feature>
<organism evidence="22">
    <name type="scientific">Selenops bursarius</name>
    <dbReference type="NCBI Taxonomy" id="881841"/>
    <lineage>
        <taxon>Eukaryota</taxon>
        <taxon>Metazoa</taxon>
        <taxon>Ecdysozoa</taxon>
        <taxon>Arthropoda</taxon>
        <taxon>Chelicerata</taxon>
        <taxon>Arachnida</taxon>
        <taxon>Araneae</taxon>
        <taxon>Araneomorphae</taxon>
        <taxon>Entelegynae</taxon>
        <taxon>Dionycha</taxon>
        <taxon>Selenopidae</taxon>
        <taxon>Selenops</taxon>
    </lineage>
</organism>
<evidence type="ECO:0000256" key="9">
    <source>
        <dbReference type="ARBA" id="ARBA00022792"/>
    </source>
</evidence>
<dbReference type="InterPro" id="IPR001505">
    <property type="entry name" value="Copper_CuA"/>
</dbReference>
<dbReference type="FunFam" id="2.60.40.420:FF:000001">
    <property type="entry name" value="Cytochrome c oxidase subunit 2"/>
    <property type="match status" value="1"/>
</dbReference>
<evidence type="ECO:0000256" key="19">
    <source>
        <dbReference type="SAM" id="Phobius"/>
    </source>
</evidence>
<dbReference type="Pfam" id="PF02790">
    <property type="entry name" value="COX2_TM"/>
    <property type="match status" value="1"/>
</dbReference>
<evidence type="ECO:0000256" key="5">
    <source>
        <dbReference type="ARBA" id="ARBA00022448"/>
    </source>
</evidence>
<evidence type="ECO:0000256" key="14">
    <source>
        <dbReference type="ARBA" id="ARBA00023008"/>
    </source>
</evidence>
<keyword evidence="14 18" id="KW-0186">Copper</keyword>
<evidence type="ECO:0000259" key="21">
    <source>
        <dbReference type="PROSITE" id="PS50999"/>
    </source>
</evidence>
<reference evidence="22" key="1">
    <citation type="journal article" date="2014" name="Mitochondrial DNA">
        <title>The complete mitochondrial genome of flat spider Selenops bursarius (Araneae: Selenopidae).</title>
        <authorList>
            <person name="Pan W.J."/>
            <person name="Fang H.Y."/>
            <person name="Zhang P."/>
            <person name="Pan H.C."/>
        </authorList>
    </citation>
    <scope>NUCLEOTIDE SEQUENCE</scope>
</reference>
<dbReference type="Gene3D" id="2.60.40.420">
    <property type="entry name" value="Cupredoxins - blue copper proteins"/>
    <property type="match status" value="1"/>
</dbReference>
<dbReference type="InterPro" id="IPR034210">
    <property type="entry name" value="CcO_II_C"/>
</dbReference>
<dbReference type="AlphaFoldDB" id="A0A0U1XD60"/>
<dbReference type="PROSITE" id="PS00078">
    <property type="entry name" value="COX2"/>
    <property type="match status" value="1"/>
</dbReference>
<evidence type="ECO:0000256" key="11">
    <source>
        <dbReference type="ARBA" id="ARBA00022967"/>
    </source>
</evidence>
<feature type="transmembrane region" description="Helical" evidence="19">
    <location>
        <begin position="21"/>
        <end position="43"/>
    </location>
</feature>
<evidence type="ECO:0000256" key="13">
    <source>
        <dbReference type="ARBA" id="ARBA00022989"/>
    </source>
</evidence>
<comment type="subcellular location">
    <subcellularLocation>
        <location evidence="1 18">Mitochondrion inner membrane</location>
        <topology evidence="1 18">Multi-pass membrane protein</topology>
    </subcellularLocation>
</comment>
<dbReference type="PROSITE" id="PS50999">
    <property type="entry name" value="COX2_TM"/>
    <property type="match status" value="1"/>
</dbReference>
<protein>
    <recommendedName>
        <fullName evidence="4 18">Cytochrome c oxidase subunit 2</fullName>
    </recommendedName>
</protein>
<dbReference type="NCBIfam" id="TIGR02866">
    <property type="entry name" value="CoxB"/>
    <property type="match status" value="1"/>
</dbReference>
<keyword evidence="12 18" id="KW-0249">Electron transport</keyword>
<dbReference type="PANTHER" id="PTHR22888:SF9">
    <property type="entry name" value="CYTOCHROME C OXIDASE SUBUNIT 2"/>
    <property type="match status" value="1"/>
</dbReference>
<comment type="cofactor">
    <cofactor evidence="18">
        <name>Cu cation</name>
        <dbReference type="ChEBI" id="CHEBI:23378"/>
    </cofactor>
    <text evidence="18">Binds a copper A center.</text>
</comment>
<dbReference type="Gene3D" id="1.10.287.90">
    <property type="match status" value="1"/>
</dbReference>
<evidence type="ECO:0000313" key="22">
    <source>
        <dbReference type="EMBL" id="AIM52654.1"/>
    </source>
</evidence>
<keyword evidence="7 18" id="KW-0812">Transmembrane</keyword>
<accession>A0A0U1XD60</accession>
<dbReference type="SUPFAM" id="SSF81464">
    <property type="entry name" value="Cytochrome c oxidase subunit II-like, transmembrane region"/>
    <property type="match status" value="1"/>
</dbReference>
<dbReference type="PROSITE" id="PS50857">
    <property type="entry name" value="COX2_CUA"/>
    <property type="match status" value="1"/>
</dbReference>
<comment type="similarity">
    <text evidence="2 18">Belongs to the cytochrome c oxidase subunit 2 family.</text>
</comment>
<dbReference type="GO" id="GO:0016491">
    <property type="term" value="F:oxidoreductase activity"/>
    <property type="evidence" value="ECO:0007669"/>
    <property type="project" value="InterPro"/>
</dbReference>
<keyword evidence="9 18" id="KW-0999">Mitochondrion inner membrane</keyword>
<dbReference type="PRINTS" id="PR01166">
    <property type="entry name" value="CYCOXIDASEII"/>
</dbReference>
<keyword evidence="15 18" id="KW-0496">Mitochondrion</keyword>
<dbReference type="GO" id="GO:0042773">
    <property type="term" value="P:ATP synthesis coupled electron transport"/>
    <property type="evidence" value="ECO:0007669"/>
    <property type="project" value="TreeGrafter"/>
</dbReference>
<evidence type="ECO:0000256" key="6">
    <source>
        <dbReference type="ARBA" id="ARBA00022660"/>
    </source>
</evidence>
<feature type="domain" description="Cytochrome oxidase subunit II transmembrane region profile" evidence="21">
    <location>
        <begin position="1"/>
        <end position="91"/>
    </location>
</feature>
<evidence type="ECO:0000256" key="1">
    <source>
        <dbReference type="ARBA" id="ARBA00004448"/>
    </source>
</evidence>
<keyword evidence="6 18" id="KW-0679">Respiratory chain</keyword>
<evidence type="ECO:0000259" key="20">
    <source>
        <dbReference type="PROSITE" id="PS50857"/>
    </source>
</evidence>
<keyword evidence="16 18" id="KW-0472">Membrane</keyword>
<evidence type="ECO:0000256" key="10">
    <source>
        <dbReference type="ARBA" id="ARBA00022842"/>
    </source>
</evidence>
<comment type="subunit">
    <text evidence="3">Component of the cytochrome c oxidase (complex IV, CIV), a multisubunit enzyme composed of a catalytic core of 3 subunits and several supernumerary subunits. The complex exists as a monomer or a dimer and forms supercomplexes (SCs) in the inner mitochondrial membrane with ubiquinol-cytochrome c oxidoreductase (cytochrome b-c1 complex, complex III, CIII).</text>
</comment>
<dbReference type="SUPFAM" id="SSF49503">
    <property type="entry name" value="Cupredoxins"/>
    <property type="match status" value="1"/>
</dbReference>
<dbReference type="GO" id="GO:0004129">
    <property type="term" value="F:cytochrome-c oxidase activity"/>
    <property type="evidence" value="ECO:0007669"/>
    <property type="project" value="UniProtKB-EC"/>
</dbReference>
<dbReference type="InterPro" id="IPR008972">
    <property type="entry name" value="Cupredoxin"/>
</dbReference>
<dbReference type="InterPro" id="IPR002429">
    <property type="entry name" value="CcO_II-like_C"/>
</dbReference>
<evidence type="ECO:0000256" key="17">
    <source>
        <dbReference type="ARBA" id="ARBA00049512"/>
    </source>
</evidence>
<keyword evidence="13 19" id="KW-1133">Transmembrane helix</keyword>
<evidence type="ECO:0000256" key="12">
    <source>
        <dbReference type="ARBA" id="ARBA00022982"/>
    </source>
</evidence>
<dbReference type="Pfam" id="PF00116">
    <property type="entry name" value="COX2"/>
    <property type="match status" value="1"/>
</dbReference>
<evidence type="ECO:0000256" key="7">
    <source>
        <dbReference type="ARBA" id="ARBA00022692"/>
    </source>
</evidence>
<evidence type="ECO:0000256" key="4">
    <source>
        <dbReference type="ARBA" id="ARBA00015946"/>
    </source>
</evidence>
<keyword evidence="11" id="KW-1278">Translocase</keyword>
<evidence type="ECO:0000256" key="3">
    <source>
        <dbReference type="ARBA" id="ARBA00011164"/>
    </source>
</evidence>
<sequence length="221" mass="25481">MSVWGSLYFQDSVSPVMEHLIFFHDYTMIIMVMVMVLVGYVLVSSCVNKFYNLGLFEGQELESIWTVLPAVFLLFIAFPSLRLLYLMEETGSYDMTVKVLGHQWYWSYEYSDFSLSAFDSYMSEDQESVFRLLNVDNCLVVPYNTNIRMIISGTDVIHSWTIPSLGVKVDAVPGRLNQLFLIFNRVGLFSGQCSEICGANHSFMPILMMVVPRMKFLENWL</sequence>
<evidence type="ECO:0000256" key="2">
    <source>
        <dbReference type="ARBA" id="ARBA00007866"/>
    </source>
</evidence>
<dbReference type="GO" id="GO:0005743">
    <property type="term" value="C:mitochondrial inner membrane"/>
    <property type="evidence" value="ECO:0007669"/>
    <property type="project" value="UniProtKB-SubCell"/>
</dbReference>
<dbReference type="EMBL" id="KM114573">
    <property type="protein sequence ID" value="AIM52654.1"/>
    <property type="molecule type" value="Genomic_DNA"/>
</dbReference>
<keyword evidence="8 18" id="KW-0479">Metal-binding</keyword>
<dbReference type="InterPro" id="IPR011759">
    <property type="entry name" value="Cyt_c_oxidase_su2_TM_dom"/>
</dbReference>
<dbReference type="InterPro" id="IPR014222">
    <property type="entry name" value="Cyt_c_oxidase_su2"/>
</dbReference>
<evidence type="ECO:0000256" key="15">
    <source>
        <dbReference type="ARBA" id="ARBA00023128"/>
    </source>
</evidence>
<evidence type="ECO:0000256" key="18">
    <source>
        <dbReference type="RuleBase" id="RU000457"/>
    </source>
</evidence>
<comment type="catalytic activity">
    <reaction evidence="17">
        <text>4 Fe(II)-[cytochrome c] + O2 + 8 H(+)(in) = 4 Fe(III)-[cytochrome c] + 2 H2O + 4 H(+)(out)</text>
        <dbReference type="Rhea" id="RHEA:11436"/>
        <dbReference type="Rhea" id="RHEA-COMP:10350"/>
        <dbReference type="Rhea" id="RHEA-COMP:14399"/>
        <dbReference type="ChEBI" id="CHEBI:15377"/>
        <dbReference type="ChEBI" id="CHEBI:15378"/>
        <dbReference type="ChEBI" id="CHEBI:15379"/>
        <dbReference type="ChEBI" id="CHEBI:29033"/>
        <dbReference type="ChEBI" id="CHEBI:29034"/>
        <dbReference type="EC" id="7.1.1.9"/>
    </reaction>
    <physiologicalReaction direction="left-to-right" evidence="17">
        <dbReference type="Rhea" id="RHEA:11437"/>
    </physiologicalReaction>
</comment>
<dbReference type="InterPro" id="IPR036257">
    <property type="entry name" value="Cyt_c_oxidase_su2_TM_sf"/>
</dbReference>
<dbReference type="PANTHER" id="PTHR22888">
    <property type="entry name" value="CYTOCHROME C OXIDASE, SUBUNIT II"/>
    <property type="match status" value="1"/>
</dbReference>
<evidence type="ECO:0000256" key="8">
    <source>
        <dbReference type="ARBA" id="ARBA00022723"/>
    </source>
</evidence>
<geneLocation type="mitochondrion" evidence="22"/>
<feature type="transmembrane region" description="Helical" evidence="19">
    <location>
        <begin position="63"/>
        <end position="85"/>
    </location>
</feature>
<dbReference type="GO" id="GO:0005507">
    <property type="term" value="F:copper ion binding"/>
    <property type="evidence" value="ECO:0007669"/>
    <property type="project" value="InterPro"/>
</dbReference>
<comment type="function">
    <text evidence="18">Component of the cytochrome c oxidase, the last enzyme in the mitochondrial electron transport chain which drives oxidative phosphorylation. The respiratory chain contains 3 multisubunit complexes succinate dehydrogenase (complex II, CII), ubiquinol-cytochrome c oxidoreductase (cytochrome b-c1 complex, complex III, CIII) and cytochrome c oxidase (complex IV, CIV), that cooperate to transfer electrons derived from NADH and succinate to molecular oxygen, creating an electrochemical gradient over the inner membrane that drives transmembrane transport and the ATP synthase. Cytochrome c oxidase is the component of the respiratory chain that catalyzes the reduction of oxygen to water. Electrons originating from reduced cytochrome c in the intermembrane space (IMS) are transferred via the dinuclear copper A center (CU(A)) of subunit 2 and heme A of subunit 1 to the active site in subunit 1, a binuclear center (BNC) formed by heme A3 and copper B (CU(B)). The BNC reduces molecular oxygen to 2 water molecules using 4 electrons from cytochrome c in the IMS and 4 protons from the mitochondrial matrix.</text>
</comment>
<evidence type="ECO:0000256" key="16">
    <source>
        <dbReference type="ARBA" id="ARBA00023136"/>
    </source>
</evidence>
<gene>
    <name evidence="22" type="primary">COXII</name>
</gene>
<dbReference type="CDD" id="cd13912">
    <property type="entry name" value="CcO_II_C"/>
    <property type="match status" value="1"/>
</dbReference>